<dbReference type="SUPFAM" id="SSF52540">
    <property type="entry name" value="P-loop containing nucleoside triphosphate hydrolases"/>
    <property type="match status" value="1"/>
</dbReference>
<evidence type="ECO:0000313" key="12">
    <source>
        <dbReference type="Proteomes" id="UP000534001"/>
    </source>
</evidence>
<protein>
    <submittedName>
        <fullName evidence="11">D-methionine transport system ATP-binding protein</fullName>
    </submittedName>
    <submittedName>
        <fullName evidence="10">Methionine import ATP-binding protein MetN</fullName>
    </submittedName>
</protein>
<keyword evidence="8" id="KW-0472">Membrane</keyword>
<dbReference type="CDD" id="cd03258">
    <property type="entry name" value="ABC_MetN_methionine_transporter"/>
    <property type="match status" value="1"/>
</dbReference>
<evidence type="ECO:0000256" key="3">
    <source>
        <dbReference type="ARBA" id="ARBA00022475"/>
    </source>
</evidence>
<evidence type="ECO:0000256" key="2">
    <source>
        <dbReference type="ARBA" id="ARBA00022448"/>
    </source>
</evidence>
<dbReference type="InterPro" id="IPR041701">
    <property type="entry name" value="MetN_ABC"/>
</dbReference>
<dbReference type="InterPro" id="IPR017871">
    <property type="entry name" value="ABC_transporter-like_CS"/>
</dbReference>
<dbReference type="PANTHER" id="PTHR43166">
    <property type="entry name" value="AMINO ACID IMPORT ATP-BINDING PROTEIN"/>
    <property type="match status" value="1"/>
</dbReference>
<evidence type="ECO:0000256" key="5">
    <source>
        <dbReference type="ARBA" id="ARBA00022840"/>
    </source>
</evidence>
<dbReference type="EMBL" id="JACHFF010000001">
    <property type="protein sequence ID" value="MBB6422325.1"/>
    <property type="molecule type" value="Genomic_DNA"/>
</dbReference>
<dbReference type="GO" id="GO:0006865">
    <property type="term" value="P:amino acid transport"/>
    <property type="evidence" value="ECO:0007669"/>
    <property type="project" value="UniProtKB-KW"/>
</dbReference>
<comment type="caution">
    <text evidence="10">The sequence shown here is derived from an EMBL/GenBank/DDBJ whole genome shotgun (WGS) entry which is preliminary data.</text>
</comment>
<evidence type="ECO:0000313" key="10">
    <source>
        <dbReference type="EMBL" id="CAD2078926.1"/>
    </source>
</evidence>
<dbReference type="Gene3D" id="3.40.50.300">
    <property type="entry name" value="P-loop containing nucleotide triphosphate hydrolases"/>
    <property type="match status" value="1"/>
</dbReference>
<dbReference type="InterPro" id="IPR027417">
    <property type="entry name" value="P-loop_NTPase"/>
</dbReference>
<evidence type="ECO:0000256" key="1">
    <source>
        <dbReference type="ARBA" id="ARBA00005417"/>
    </source>
</evidence>
<dbReference type="SMART" id="SM00930">
    <property type="entry name" value="NIL"/>
    <property type="match status" value="1"/>
</dbReference>
<comment type="similarity">
    <text evidence="1">Belongs to the ABC transporter superfamily.</text>
</comment>
<dbReference type="GO" id="GO:0005886">
    <property type="term" value="C:plasma membrane"/>
    <property type="evidence" value="ECO:0007669"/>
    <property type="project" value="UniProtKB-ARBA"/>
</dbReference>
<keyword evidence="2" id="KW-0813">Transport</keyword>
<evidence type="ECO:0000313" key="13">
    <source>
        <dbReference type="Proteomes" id="UP000545588"/>
    </source>
</evidence>
<evidence type="ECO:0000313" key="11">
    <source>
        <dbReference type="EMBL" id="MBB6422325.1"/>
    </source>
</evidence>
<dbReference type="InterPro" id="IPR018449">
    <property type="entry name" value="NIL_domain"/>
</dbReference>
<dbReference type="PROSITE" id="PS50893">
    <property type="entry name" value="ABC_TRANSPORTER_2"/>
    <property type="match status" value="1"/>
</dbReference>
<dbReference type="Proteomes" id="UP000534001">
    <property type="component" value="Unassembled WGS sequence"/>
</dbReference>
<dbReference type="SMART" id="SM00382">
    <property type="entry name" value="AAA"/>
    <property type="match status" value="1"/>
</dbReference>
<evidence type="ECO:0000256" key="8">
    <source>
        <dbReference type="ARBA" id="ARBA00023136"/>
    </source>
</evidence>
<name>A0A6V7RLX9_9STAP</name>
<keyword evidence="3" id="KW-1003">Cell membrane</keyword>
<dbReference type="Pfam" id="PF00005">
    <property type="entry name" value="ABC_tran"/>
    <property type="match status" value="1"/>
</dbReference>
<keyword evidence="13" id="KW-1185">Reference proteome</keyword>
<reference evidence="10 12" key="1">
    <citation type="submission" date="2020-07" db="EMBL/GenBank/DDBJ databases">
        <authorList>
            <person name="Criscuolo A."/>
        </authorList>
    </citation>
    <scope>NUCLEOTIDE SEQUENCE [LARGE SCALE GENOMIC DNA]</scope>
    <source>
        <strain evidence="10">CIP111751</strain>
    </source>
</reference>
<dbReference type="SUPFAM" id="SSF55021">
    <property type="entry name" value="ACT-like"/>
    <property type="match status" value="1"/>
</dbReference>
<accession>A0A6V7RLX9</accession>
<dbReference type="RefSeq" id="WP_184280959.1">
    <property type="nucleotide sequence ID" value="NZ_BMCO01000001.1"/>
</dbReference>
<keyword evidence="4" id="KW-0547">Nucleotide-binding</keyword>
<dbReference type="InterPro" id="IPR003439">
    <property type="entry name" value="ABC_transporter-like_ATP-bd"/>
</dbReference>
<keyword evidence="7" id="KW-0029">Amino-acid transport</keyword>
<evidence type="ECO:0000259" key="9">
    <source>
        <dbReference type="PROSITE" id="PS50893"/>
    </source>
</evidence>
<sequence length="340" mass="37711">MIDISNVTKIFKTKNQNITAVDNVGLHVKKGEIFGVIGYSGAGKSTLIRLLNGLEQPTEGTVTVTGDEISGMSVKELRKKRQKVSMIFQHFNLLWSRTVAENISFPLEIAGVPKKERQSRVAELIRLVGLEGRENNYPSELSGGQKQRVGIARALSNEPQVLLCDEATSALDPETTDEVLDLLVDITKKMNLTIVLITHEMHVIRKICDRAAVMENGKVVEVGPVIELFQNPQSSVTKRFVRDDISDDDHAVAMEEIKAAFPTSTIVKLTFVGTRTKSPIVSQVIKDYGLDVNILSGNIKQTNQESYGHLYIALDINQETLDKITAEFKKHDVTLEVESK</sequence>
<dbReference type="Pfam" id="PF09383">
    <property type="entry name" value="NIL"/>
    <property type="match status" value="1"/>
</dbReference>
<dbReference type="InterPro" id="IPR050086">
    <property type="entry name" value="MetN_ABC_transporter-like"/>
</dbReference>
<dbReference type="GO" id="GO:0016887">
    <property type="term" value="F:ATP hydrolysis activity"/>
    <property type="evidence" value="ECO:0007669"/>
    <property type="project" value="InterPro"/>
</dbReference>
<dbReference type="EMBL" id="CAJEWA010000006">
    <property type="protein sequence ID" value="CAD2078926.1"/>
    <property type="molecule type" value="Genomic_DNA"/>
</dbReference>
<dbReference type="PROSITE" id="PS00211">
    <property type="entry name" value="ABC_TRANSPORTER_1"/>
    <property type="match status" value="1"/>
</dbReference>
<organism evidence="10 12">
    <name type="scientific">Jeotgalicoccus coquinae</name>
    <dbReference type="NCBI Taxonomy" id="709509"/>
    <lineage>
        <taxon>Bacteria</taxon>
        <taxon>Bacillati</taxon>
        <taxon>Bacillota</taxon>
        <taxon>Bacilli</taxon>
        <taxon>Bacillales</taxon>
        <taxon>Staphylococcaceae</taxon>
        <taxon>Jeotgalicoccus</taxon>
    </lineage>
</organism>
<feature type="domain" description="ABC transporter" evidence="9">
    <location>
        <begin position="2"/>
        <end position="241"/>
    </location>
</feature>
<evidence type="ECO:0000256" key="7">
    <source>
        <dbReference type="ARBA" id="ARBA00022970"/>
    </source>
</evidence>
<proteinExistence type="inferred from homology"/>
<gene>
    <name evidence="10" type="primary">metN_3</name>
    <name evidence="11" type="ORF">HNR41_000251</name>
    <name evidence="10" type="ORF">JEOCOQ751_01333</name>
</gene>
<keyword evidence="5 10" id="KW-0067">ATP-binding</keyword>
<dbReference type="FunFam" id="3.40.50.300:FF:000056">
    <property type="entry name" value="Cell division ATP-binding protein FtsE"/>
    <property type="match status" value="1"/>
</dbReference>
<keyword evidence="6" id="KW-1278">Translocase</keyword>
<dbReference type="InterPro" id="IPR003593">
    <property type="entry name" value="AAA+_ATPase"/>
</dbReference>
<evidence type="ECO:0000256" key="4">
    <source>
        <dbReference type="ARBA" id="ARBA00022741"/>
    </source>
</evidence>
<dbReference type="AlphaFoldDB" id="A0A6V7RLX9"/>
<reference evidence="11 13" key="2">
    <citation type="submission" date="2020-08" db="EMBL/GenBank/DDBJ databases">
        <title>Genomic Encyclopedia of Type Strains, Phase IV (KMG-IV): sequencing the most valuable type-strain genomes for metagenomic binning, comparative biology and taxonomic classification.</title>
        <authorList>
            <person name="Goeker M."/>
        </authorList>
    </citation>
    <scope>NUCLEOTIDE SEQUENCE [LARGE SCALE GENOMIC DNA]</scope>
    <source>
        <strain evidence="11 13">DSM 22419</strain>
    </source>
</reference>
<dbReference type="InterPro" id="IPR045865">
    <property type="entry name" value="ACT-like_dom_sf"/>
</dbReference>
<dbReference type="Gene3D" id="3.30.70.260">
    <property type="match status" value="1"/>
</dbReference>
<dbReference type="PANTHER" id="PTHR43166:SF36">
    <property type="entry name" value="METHIONINE IMPORT ATP-BINDING PROTEIN METN 2"/>
    <property type="match status" value="1"/>
</dbReference>
<evidence type="ECO:0000256" key="6">
    <source>
        <dbReference type="ARBA" id="ARBA00022967"/>
    </source>
</evidence>
<dbReference type="Proteomes" id="UP000545588">
    <property type="component" value="Unassembled WGS sequence"/>
</dbReference>
<dbReference type="GO" id="GO:0005524">
    <property type="term" value="F:ATP binding"/>
    <property type="evidence" value="ECO:0007669"/>
    <property type="project" value="UniProtKB-KW"/>
</dbReference>